<comment type="caution">
    <text evidence="10">The sequence shown here is derived from an EMBL/GenBank/DDBJ whole genome shotgun (WGS) entry which is preliminary data.</text>
</comment>
<dbReference type="Gene3D" id="1.25.40.530">
    <property type="entry name" value="MyTH4 domain"/>
    <property type="match status" value="2"/>
</dbReference>
<comment type="similarity">
    <text evidence="2">Belongs to the TRAFAC class myosin-kinesin ATPase superfamily. Myosin family.</text>
</comment>
<feature type="region of interest" description="Disordered" evidence="6">
    <location>
        <begin position="1264"/>
        <end position="1323"/>
    </location>
</feature>
<feature type="compositionally biased region" description="Basic residues" evidence="6">
    <location>
        <begin position="900"/>
        <end position="909"/>
    </location>
</feature>
<dbReference type="InterPro" id="IPR038185">
    <property type="entry name" value="MyTH4_dom_sf"/>
</dbReference>
<evidence type="ECO:0000256" key="3">
    <source>
        <dbReference type="ARBA" id="ARBA00022490"/>
    </source>
</evidence>
<evidence type="ECO:0000259" key="8">
    <source>
        <dbReference type="PROSITE" id="PS51016"/>
    </source>
</evidence>
<feature type="compositionally biased region" description="Polar residues" evidence="6">
    <location>
        <begin position="1138"/>
        <end position="1167"/>
    </location>
</feature>
<feature type="domain" description="FERM" evidence="7">
    <location>
        <begin position="1855"/>
        <end position="2164"/>
    </location>
</feature>
<evidence type="ECO:0000256" key="6">
    <source>
        <dbReference type="SAM" id="MobiDB-lite"/>
    </source>
</evidence>
<feature type="compositionally biased region" description="Basic residues" evidence="6">
    <location>
        <begin position="863"/>
        <end position="872"/>
    </location>
</feature>
<organism evidence="10 11">
    <name type="scientific">Rotaria sordida</name>
    <dbReference type="NCBI Taxonomy" id="392033"/>
    <lineage>
        <taxon>Eukaryota</taxon>
        <taxon>Metazoa</taxon>
        <taxon>Spiralia</taxon>
        <taxon>Gnathifera</taxon>
        <taxon>Rotifera</taxon>
        <taxon>Eurotatoria</taxon>
        <taxon>Bdelloidea</taxon>
        <taxon>Philodinida</taxon>
        <taxon>Philodinidae</taxon>
        <taxon>Rotaria</taxon>
    </lineage>
</organism>
<dbReference type="SMART" id="SM00139">
    <property type="entry name" value="MyTH4"/>
    <property type="match status" value="2"/>
</dbReference>
<feature type="domain" description="MyTH4" evidence="8">
    <location>
        <begin position="1697"/>
        <end position="1848"/>
    </location>
</feature>
<reference evidence="10" key="1">
    <citation type="submission" date="2021-02" db="EMBL/GenBank/DDBJ databases">
        <authorList>
            <person name="Nowell W R."/>
        </authorList>
    </citation>
    <scope>NUCLEOTIDE SEQUENCE</scope>
</reference>
<feature type="compositionally biased region" description="Low complexity" evidence="6">
    <location>
        <begin position="910"/>
        <end position="922"/>
    </location>
</feature>
<dbReference type="InterPro" id="IPR000857">
    <property type="entry name" value="MyTH4_dom"/>
</dbReference>
<gene>
    <name evidence="10" type="ORF">JXQ802_LOCUS7936</name>
    <name evidence="9" type="ORF">PYM288_LOCUS20</name>
</gene>
<evidence type="ECO:0000256" key="4">
    <source>
        <dbReference type="ARBA" id="ARBA00022737"/>
    </source>
</evidence>
<dbReference type="Pfam" id="PF26570">
    <property type="entry name" value="MYO15"/>
    <property type="match status" value="1"/>
</dbReference>
<dbReference type="GO" id="GO:0005856">
    <property type="term" value="C:cytoskeleton"/>
    <property type="evidence" value="ECO:0007669"/>
    <property type="project" value="InterPro"/>
</dbReference>
<dbReference type="PANTHER" id="PTHR22692:SF26">
    <property type="entry name" value="SH3 DOMAIN-CONTAINING PROTEIN"/>
    <property type="match status" value="1"/>
</dbReference>
<comment type="subcellular location">
    <subcellularLocation>
        <location evidence="1">Cytoplasm</location>
    </subcellularLocation>
</comment>
<dbReference type="GO" id="GO:0005737">
    <property type="term" value="C:cytoplasm"/>
    <property type="evidence" value="ECO:0007669"/>
    <property type="project" value="UniProtKB-SubCell"/>
</dbReference>
<feature type="compositionally biased region" description="Basic and acidic residues" evidence="6">
    <location>
        <begin position="888"/>
        <end position="899"/>
    </location>
</feature>
<feature type="region of interest" description="Disordered" evidence="6">
    <location>
        <begin position="443"/>
        <end position="467"/>
    </location>
</feature>
<accession>A0A813Y1F6</accession>
<keyword evidence="4" id="KW-0677">Repeat</keyword>
<dbReference type="InterPro" id="IPR011993">
    <property type="entry name" value="PH-like_dom_sf"/>
</dbReference>
<keyword evidence="3" id="KW-0963">Cytoplasm</keyword>
<dbReference type="PANTHER" id="PTHR22692">
    <property type="entry name" value="MYOSIN VII, XV"/>
    <property type="match status" value="1"/>
</dbReference>
<evidence type="ECO:0000313" key="10">
    <source>
        <dbReference type="EMBL" id="CAF0876539.1"/>
    </source>
</evidence>
<name>A0A813Y1F6_9BILA</name>
<dbReference type="InterPro" id="IPR000299">
    <property type="entry name" value="FERM_domain"/>
</dbReference>
<dbReference type="SMART" id="SM00295">
    <property type="entry name" value="B41"/>
    <property type="match status" value="1"/>
</dbReference>
<protein>
    <recommendedName>
        <fullName evidence="12">MyTH4 domain-containing protein</fullName>
    </recommendedName>
</protein>
<evidence type="ECO:0000259" key="7">
    <source>
        <dbReference type="PROSITE" id="PS50057"/>
    </source>
</evidence>
<feature type="compositionally biased region" description="Polar residues" evidence="6">
    <location>
        <begin position="1282"/>
        <end position="1307"/>
    </location>
</feature>
<evidence type="ECO:0000256" key="2">
    <source>
        <dbReference type="ARBA" id="ARBA00008314"/>
    </source>
</evidence>
<keyword evidence="5" id="KW-0009">Actin-binding</keyword>
<evidence type="ECO:0000256" key="5">
    <source>
        <dbReference type="ARBA" id="ARBA00023203"/>
    </source>
</evidence>
<dbReference type="Proteomes" id="UP000663870">
    <property type="component" value="Unassembled WGS sequence"/>
</dbReference>
<feature type="domain" description="MyTH4" evidence="8">
    <location>
        <begin position="171"/>
        <end position="318"/>
    </location>
</feature>
<dbReference type="Gene3D" id="2.30.29.30">
    <property type="entry name" value="Pleckstrin-homology domain (PH domain)/Phosphotyrosine-binding domain (PTB)"/>
    <property type="match status" value="2"/>
</dbReference>
<feature type="region of interest" description="Disordered" evidence="6">
    <location>
        <begin position="844"/>
        <end position="922"/>
    </location>
</feature>
<dbReference type="PROSITE" id="PS50057">
    <property type="entry name" value="FERM_3"/>
    <property type="match status" value="1"/>
</dbReference>
<evidence type="ECO:0000313" key="11">
    <source>
        <dbReference type="Proteomes" id="UP000663870"/>
    </source>
</evidence>
<proteinExistence type="inferred from homology"/>
<dbReference type="InterPro" id="IPR019749">
    <property type="entry name" value="Band_41_domain"/>
</dbReference>
<feature type="compositionally biased region" description="Low complexity" evidence="6">
    <location>
        <begin position="492"/>
        <end position="503"/>
    </location>
</feature>
<dbReference type="InterPro" id="IPR059004">
    <property type="entry name" value="MYO15"/>
</dbReference>
<dbReference type="Pfam" id="PF00373">
    <property type="entry name" value="FERM_M"/>
    <property type="match status" value="1"/>
</dbReference>
<keyword evidence="11" id="KW-1185">Reference proteome</keyword>
<dbReference type="SUPFAM" id="SSF47031">
    <property type="entry name" value="Second domain of FERM"/>
    <property type="match status" value="1"/>
</dbReference>
<sequence>MKATGSPSIGRFQRRPSLGTSIARAMISMSPDVTFDRLSEISTSLSIKLCESLESTFSGTSCFSPSTALSHITGSSSTLHSMTERTTTSNSPEYQPTQFHLLEIPNELNIVFNRLDAWQEPHSEQHIIETSRSTNVIPTEQHLFSLNNNTGTSSFMKYIQENTNLGMKWDRLLAPIKEPFTKHMHEQQHIQLAVSLFKLILRFVNTSEHDTKRDRALGDYIVQMGLMNEILRDEILIQIINQIWNSIDFIKLNKAWLLMFNCIGCFPPSSKLYKHLFNFVSEENPSNNELGKRKLLAAGSTDAPRTYPPTQLEWSANKRLIPMALQAEFFDHFEILGEVESWMTGEQYAYELVSSRGILKDNSFGWTVSLEDNDIEIELMGHDYILDLISELEIPPCSPVCKSFFLIHDGRDRSSKSQRRRSHRTTVRSKEWFLKIDNRRSSRLSKNGRRVSSSNCSSPYKYPKHFSSDDQQQIEKKYIKHHSPVYHDVTSKKSNSSLSLSSESLDEHQPFPPPPSSATKDFLKTDTTSAYSITDGQQEEILIQKNDINIPCHQDTPALPPLLSSSRLSREKLKIDEDIKSIEKRVQVNNQSSINKINLKSIPLPTNERRESIRKTNTFTSSSHSMIDAGCGGHLLSKIPALRCFRPTRQHHTQKSHKTSPLPPPPLVVSDYSGTDNPTSFYGEFSVCSDGPANLNQYEKIGSSIHNATKLNGHNDDYRLSSVYSDGDMIGDVPADLTEYETEDAQIKRNSPTKDISKPGTKFIKNKLVRPKSGYPQAKKPGNSIFDSESIATITDLPLPCHKSDVEAFLDDLFDRALDPKNLAKKKNQTKILTTFDQRRLQMISNSRVDPSARRRGLSNLLHKSHLQKKSSIRSINGNDQNGKKMKIKNEKKDSSERKKPTKTKKKRNQQLNTNNNNNNATMIDHSLSSFTSENRFILPQIGYSSRTETDDTSEYTKYIRRPKHRVFYRQPNGFRNQRFDRIRQISTVNSNEQNYIDNKHSHFDKKNIKLIPINPAVCFATTASTSTITKSNQSTTSSSSNPNGPVFVPVINISGKKYLPVYLKQSADLNNPTDQINQSDQMPYHSENYISQVITSNQVNSSKKPPTIIEENEVEIQSNPTPISVTKPNICVERLSMSQLDSKSSRNNQTQKQSISKENSTTNNKSPVKVSSHIFTRRSPESQKNLRAKTVRIGKIRWPPPLNPEESDNANHQRRMLVQRRIQEEINGGKTIQNETHLKSIINISNAHTSICQNVHHIKQLTVEQKFPNDRRSSQPDERILSTSTNDQQKRISTTNTSTDRISQYSDNGGGGGGGCDDDDVSTNEIVTRNQSSKSDFHKTLTPMIGKENFELRKKLFENPDDSSFADVVPSGNEIPNTTSKSSSRQLHSYLTYHNIAWKLKIRKEVFSPIETFDQPLLIDLLYIQIVHDTFSTICIRISEPERTNMKTFLTSHGVGVIGDINLINKLSIKKSIIEQARQWATYFCRFYPVSIPKYHSGEVQMLGISHLGVRLIKRSRTKTNSDTLQVLETFPFDIIQQISPIRNGSTIDLRLTKKRITIHSHRIQKMTQLIDRFLKEFRIDKSKNSHTSNHKSSHETLSPNLISNTSDLLKSSSQGSLVSCSQTFSELIPSTSFDNHTPKPTQNDIVIPNTSTLPGGYSIMEFALQNFQVPSRKQSKKSWKTSEWTWQDYTELIKWSKSPIQSALLRHISNDTTRIARQSFLAIMRFMGDQTMSRGQSDIDCLFYLLKSMHKHRIIIDEIICQIIKQLTDNKSTKHDSVSHGWKLLAIILNYFIPSENLRPYFVKYLNDNINQNERLVRLCLNHYEQTLKYGGRKNTPSKAEIDLFTVNGRITGKRQIFLLPGGFPLALMATPSMVIDDCLNLLCQQLNISNSLEHDEHSIFIISASENSSRLLNPNEYLFDILSECVRSNMDDYHLIIKRMLWFTIPMIFNDNNQSEIFIDFMYHQLVPELLEGTMIIIKNNHMPDELMQQISLMAALQFRASNKIGLPSMREVKHLLPSTVLKVKNIRPQVWTTTVHEKLDSSVESMTAIEAKLNFLNVIQTWSLFGTTFFTAQSVDDPTIRSPCLVGIFKNGILFLDIDTRETFFTIPYNDVVSIRRHQNSIDIKHGSLSQPHLLQCQVDRAQDLVALAGRYLSFIGRSLTSALERKCDSQQLHRPSTSTYNDPISTIL</sequence>
<dbReference type="Proteomes" id="UP000663854">
    <property type="component" value="Unassembled WGS sequence"/>
</dbReference>
<dbReference type="InterPro" id="IPR051567">
    <property type="entry name" value="Unconventional_Myosin_ATPase"/>
</dbReference>
<evidence type="ECO:0000313" key="9">
    <source>
        <dbReference type="EMBL" id="CAF0719386.1"/>
    </source>
</evidence>
<dbReference type="Pfam" id="PF00784">
    <property type="entry name" value="MyTH4"/>
    <property type="match status" value="2"/>
</dbReference>
<feature type="compositionally biased region" description="Basic and acidic residues" evidence="6">
    <location>
        <begin position="1268"/>
        <end position="1281"/>
    </location>
</feature>
<feature type="region of interest" description="Disordered" evidence="6">
    <location>
        <begin position="485"/>
        <end position="522"/>
    </location>
</feature>
<feature type="region of interest" description="Disordered" evidence="6">
    <location>
        <begin position="1138"/>
        <end position="1190"/>
    </location>
</feature>
<evidence type="ECO:0000256" key="1">
    <source>
        <dbReference type="ARBA" id="ARBA00004496"/>
    </source>
</evidence>
<dbReference type="GO" id="GO:0003779">
    <property type="term" value="F:actin binding"/>
    <property type="evidence" value="ECO:0007669"/>
    <property type="project" value="UniProtKB-KW"/>
</dbReference>
<dbReference type="EMBL" id="CAJNOH010000001">
    <property type="protein sequence ID" value="CAF0719386.1"/>
    <property type="molecule type" value="Genomic_DNA"/>
</dbReference>
<dbReference type="EMBL" id="CAJNOL010000136">
    <property type="protein sequence ID" value="CAF0876539.1"/>
    <property type="molecule type" value="Genomic_DNA"/>
</dbReference>
<evidence type="ECO:0008006" key="12">
    <source>
        <dbReference type="Google" id="ProtNLM"/>
    </source>
</evidence>
<dbReference type="CDD" id="cd14473">
    <property type="entry name" value="FERM_B-lobe"/>
    <property type="match status" value="1"/>
</dbReference>
<dbReference type="InterPro" id="IPR019748">
    <property type="entry name" value="FERM_central"/>
</dbReference>
<dbReference type="PROSITE" id="PS51016">
    <property type="entry name" value="MYTH4"/>
    <property type="match status" value="2"/>
</dbReference>
<dbReference type="InterPro" id="IPR035963">
    <property type="entry name" value="FERM_2"/>
</dbReference>